<feature type="transmembrane region" description="Helical" evidence="1">
    <location>
        <begin position="326"/>
        <end position="343"/>
    </location>
</feature>
<keyword evidence="1" id="KW-0812">Transmembrane</keyword>
<dbReference type="Proteomes" id="UP000219452">
    <property type="component" value="Unassembled WGS sequence"/>
</dbReference>
<feature type="transmembrane region" description="Helical" evidence="1">
    <location>
        <begin position="189"/>
        <end position="210"/>
    </location>
</feature>
<name>A0A286GIL0_9BACT</name>
<feature type="transmembrane region" description="Helical" evidence="1">
    <location>
        <begin position="29"/>
        <end position="47"/>
    </location>
</feature>
<organism evidence="2 3">
    <name type="scientific">Spirosoma fluviale</name>
    <dbReference type="NCBI Taxonomy" id="1597977"/>
    <lineage>
        <taxon>Bacteria</taxon>
        <taxon>Pseudomonadati</taxon>
        <taxon>Bacteroidota</taxon>
        <taxon>Cytophagia</taxon>
        <taxon>Cytophagales</taxon>
        <taxon>Cytophagaceae</taxon>
        <taxon>Spirosoma</taxon>
    </lineage>
</organism>
<dbReference type="OrthoDB" id="919086at2"/>
<feature type="transmembrane region" description="Helical" evidence="1">
    <location>
        <begin position="147"/>
        <end position="168"/>
    </location>
</feature>
<accession>A0A286GIL0</accession>
<sequence length="418" mass="47022">MESAFPSSFESGREQASTRSGSWRLGIPTYVYAVVFSSFCVIIGLLWDIMWHMSIGRDGLLAPPHVVIYVGAIVSGLFSAYQILNLTLTKNHPGRAQAVPFWGVFYGPLGAMFCVWGALAMLTSAPFDDWWHNTYGLDVQILTPPHTILAIGIMTVQFGAIVGVLALQNKYRNPVQSLHQSNDDARRGVRLKWLFAISAGLLLIMLYTLMSESMGMRESHSSVFYATAAIALPFYLLAVGRASLLRWPITTITAIYMVGMLVPSWVLQNFPATPRLGPVLNPITQYQPFLFPVLLFIPGLMLDWLMHRFEAPENGKRKLNDWVLSLIYAVGFMVVLLAVQWPFGEFLLTSPYARNGIFLSYSWVYANSPDWEYRYAFAPWEIQSATDFGIGFAKTLIYATLSTRVGLLWGNWMKRVVR</sequence>
<evidence type="ECO:0000313" key="3">
    <source>
        <dbReference type="Proteomes" id="UP000219452"/>
    </source>
</evidence>
<proteinExistence type="predicted"/>
<dbReference type="AlphaFoldDB" id="A0A286GIL0"/>
<evidence type="ECO:0000313" key="2">
    <source>
        <dbReference type="EMBL" id="SOD95340.1"/>
    </source>
</evidence>
<feature type="transmembrane region" description="Helical" evidence="1">
    <location>
        <begin position="100"/>
        <end position="127"/>
    </location>
</feature>
<gene>
    <name evidence="2" type="ORF">SAMN06269250_4826</name>
</gene>
<feature type="transmembrane region" description="Helical" evidence="1">
    <location>
        <begin position="388"/>
        <end position="409"/>
    </location>
</feature>
<keyword evidence="1" id="KW-1133">Transmembrane helix</keyword>
<feature type="transmembrane region" description="Helical" evidence="1">
    <location>
        <begin position="286"/>
        <end position="305"/>
    </location>
</feature>
<feature type="transmembrane region" description="Helical" evidence="1">
    <location>
        <begin position="67"/>
        <end position="88"/>
    </location>
</feature>
<dbReference type="RefSeq" id="WP_097129138.1">
    <property type="nucleotide sequence ID" value="NZ_OCNH01000004.1"/>
</dbReference>
<feature type="transmembrane region" description="Helical" evidence="1">
    <location>
        <begin position="247"/>
        <end position="266"/>
    </location>
</feature>
<keyword evidence="1" id="KW-0472">Membrane</keyword>
<keyword evidence="3" id="KW-1185">Reference proteome</keyword>
<feature type="transmembrane region" description="Helical" evidence="1">
    <location>
        <begin position="222"/>
        <end position="240"/>
    </location>
</feature>
<dbReference type="EMBL" id="OCNH01000004">
    <property type="protein sequence ID" value="SOD95340.1"/>
    <property type="molecule type" value="Genomic_DNA"/>
</dbReference>
<protein>
    <submittedName>
        <fullName evidence="2">Uncharacterized protein</fullName>
    </submittedName>
</protein>
<evidence type="ECO:0000256" key="1">
    <source>
        <dbReference type="SAM" id="Phobius"/>
    </source>
</evidence>
<reference evidence="3" key="1">
    <citation type="submission" date="2017-09" db="EMBL/GenBank/DDBJ databases">
        <authorList>
            <person name="Varghese N."/>
            <person name="Submissions S."/>
        </authorList>
    </citation>
    <scope>NUCLEOTIDE SEQUENCE [LARGE SCALE GENOMIC DNA]</scope>
    <source>
        <strain evidence="3">DSM 29961</strain>
    </source>
</reference>